<comment type="similarity">
    <text evidence="2">Belongs to the BRX family.</text>
</comment>
<dbReference type="EMBL" id="NKXS01005806">
    <property type="protein sequence ID" value="PIN02712.1"/>
    <property type="molecule type" value="Genomic_DNA"/>
</dbReference>
<dbReference type="InterPro" id="IPR013591">
    <property type="entry name" value="Brevis_radix_dom"/>
</dbReference>
<keyword evidence="7" id="KW-1185">Reference proteome</keyword>
<evidence type="ECO:0000256" key="1">
    <source>
        <dbReference type="ARBA" id="ARBA00004123"/>
    </source>
</evidence>
<feature type="domain" description="BRX" evidence="5">
    <location>
        <begin position="253"/>
        <end position="320"/>
    </location>
</feature>
<dbReference type="PANTHER" id="PTHR46058">
    <property type="entry name" value="PROTEIN BREVIS RADIX-LIKE 1"/>
    <property type="match status" value="1"/>
</dbReference>
<evidence type="ECO:0000256" key="3">
    <source>
        <dbReference type="ARBA" id="ARBA00023242"/>
    </source>
</evidence>
<evidence type="ECO:0000313" key="6">
    <source>
        <dbReference type="EMBL" id="PIN02712.1"/>
    </source>
</evidence>
<evidence type="ECO:0000259" key="5">
    <source>
        <dbReference type="PROSITE" id="PS51514"/>
    </source>
</evidence>
<keyword evidence="3" id="KW-0539">Nucleus</keyword>
<protein>
    <recommendedName>
        <fullName evidence="5">BRX domain-containing protein</fullName>
    </recommendedName>
</protein>
<feature type="region of interest" description="Disordered" evidence="4">
    <location>
        <begin position="1"/>
        <end position="27"/>
    </location>
</feature>
<dbReference type="InterPro" id="IPR044532">
    <property type="entry name" value="BRX-like"/>
</dbReference>
<dbReference type="AlphaFoldDB" id="A0A2G9GBX7"/>
<dbReference type="PROSITE" id="PS51514">
    <property type="entry name" value="BRX"/>
    <property type="match status" value="2"/>
</dbReference>
<organism evidence="6 7">
    <name type="scientific">Handroanthus impetiginosus</name>
    <dbReference type="NCBI Taxonomy" id="429701"/>
    <lineage>
        <taxon>Eukaryota</taxon>
        <taxon>Viridiplantae</taxon>
        <taxon>Streptophyta</taxon>
        <taxon>Embryophyta</taxon>
        <taxon>Tracheophyta</taxon>
        <taxon>Spermatophyta</taxon>
        <taxon>Magnoliopsida</taxon>
        <taxon>eudicotyledons</taxon>
        <taxon>Gunneridae</taxon>
        <taxon>Pentapetalae</taxon>
        <taxon>asterids</taxon>
        <taxon>lamiids</taxon>
        <taxon>Lamiales</taxon>
        <taxon>Bignoniaceae</taxon>
        <taxon>Crescentiina</taxon>
        <taxon>Tabebuia alliance</taxon>
        <taxon>Handroanthus</taxon>
    </lineage>
</organism>
<evidence type="ECO:0000313" key="7">
    <source>
        <dbReference type="Proteomes" id="UP000231279"/>
    </source>
</evidence>
<gene>
    <name evidence="6" type="ORF">CDL12_24770</name>
</gene>
<evidence type="ECO:0000256" key="2">
    <source>
        <dbReference type="ARBA" id="ARBA00009057"/>
    </source>
</evidence>
<comment type="subcellular location">
    <subcellularLocation>
        <location evidence="1">Nucleus</location>
    </subcellularLocation>
</comment>
<dbReference type="STRING" id="429701.A0A2G9GBX7"/>
<sequence length="324" mass="37689">MSAQPKVQEGIDKYEPGMAHGDGSKGVKRTRSSCSWTKIETWLYNIKEKVETWLYNIKEKVGKKYKDPNELASFGRNELLPLSEATFDRSTRSRNSDVPGNDSAEIVSERVENYEPGVFVVLGDLRDGTRDVLLVGFSGRRFKVLQAKAWWHSNKENVYQKYSAGSERARLRQSSRLKKTDNFIVVEWIEEYKTAEATWVHLRQEAKRSFIKYNGIPLLAHVNDTILEINFDEILISANRDGRIRSSDQPVRAELIERCETGVYLSLESSDRIRDVYSSLEDSDRIRDVKRVRFSRNIFTPDEAVEWWIKNRENVRHKYMGCHN</sequence>
<dbReference type="Pfam" id="PF08381">
    <property type="entry name" value="BRX"/>
    <property type="match status" value="2"/>
</dbReference>
<dbReference type="PANTHER" id="PTHR46058:SF2">
    <property type="entry name" value="PROTEIN BREVIS RADIX-LIKE 3"/>
    <property type="match status" value="1"/>
</dbReference>
<name>A0A2G9GBX7_9LAMI</name>
<dbReference type="GO" id="GO:0005634">
    <property type="term" value="C:nucleus"/>
    <property type="evidence" value="ECO:0007669"/>
    <property type="project" value="UniProtKB-SubCell"/>
</dbReference>
<reference evidence="7" key="1">
    <citation type="journal article" date="2018" name="Gigascience">
        <title>Genome assembly of the Pink Ipe (Handroanthus impetiginosus, Bignoniaceae), a highly valued, ecologically keystone Neotropical timber forest tree.</title>
        <authorList>
            <person name="Silva-Junior O.B."/>
            <person name="Grattapaglia D."/>
            <person name="Novaes E."/>
            <person name="Collevatti R.G."/>
        </authorList>
    </citation>
    <scope>NUCLEOTIDE SEQUENCE [LARGE SCALE GENOMIC DNA]</scope>
    <source>
        <strain evidence="7">cv. UFG-1</strain>
    </source>
</reference>
<feature type="domain" description="BRX" evidence="5">
    <location>
        <begin position="108"/>
        <end position="163"/>
    </location>
</feature>
<dbReference type="OrthoDB" id="1427124at2759"/>
<comment type="caution">
    <text evidence="6">The sequence shown here is derived from an EMBL/GenBank/DDBJ whole genome shotgun (WGS) entry which is preliminary data.</text>
</comment>
<evidence type="ECO:0000256" key="4">
    <source>
        <dbReference type="SAM" id="MobiDB-lite"/>
    </source>
</evidence>
<proteinExistence type="inferred from homology"/>
<dbReference type="Proteomes" id="UP000231279">
    <property type="component" value="Unassembled WGS sequence"/>
</dbReference>
<accession>A0A2G9GBX7</accession>